<dbReference type="InterPro" id="IPR014748">
    <property type="entry name" value="Enoyl-CoA_hydra_C"/>
</dbReference>
<keyword evidence="5" id="KW-0413">Isomerase</keyword>
<keyword evidence="4" id="KW-0443">Lipid metabolism</keyword>
<dbReference type="InterPro" id="IPR029045">
    <property type="entry name" value="ClpP/crotonase-like_dom_sf"/>
</dbReference>
<evidence type="ECO:0000313" key="7">
    <source>
        <dbReference type="Proteomes" id="UP000593565"/>
    </source>
</evidence>
<protein>
    <submittedName>
        <fullName evidence="6">Uncharacterized protein</fullName>
    </submittedName>
</protein>
<dbReference type="PANTHER" id="PTHR43149:SF1">
    <property type="entry name" value="DELTA(3,5)-DELTA(2,4)-DIENOYL-COA ISOMERASE, MITOCHONDRIAL"/>
    <property type="match status" value="1"/>
</dbReference>
<dbReference type="GO" id="GO:0006635">
    <property type="term" value="P:fatty acid beta-oxidation"/>
    <property type="evidence" value="ECO:0007669"/>
    <property type="project" value="UniProtKB-UniPathway"/>
</dbReference>
<evidence type="ECO:0000256" key="1">
    <source>
        <dbReference type="ARBA" id="ARBA00005005"/>
    </source>
</evidence>
<dbReference type="PANTHER" id="PTHR43149">
    <property type="entry name" value="ENOYL-COA HYDRATASE"/>
    <property type="match status" value="1"/>
</dbReference>
<reference evidence="6 7" key="1">
    <citation type="submission" date="2020-02" db="EMBL/GenBank/DDBJ databases">
        <title>A chromosome-scale genome assembly of the black bullhead catfish (Ameiurus melas).</title>
        <authorList>
            <person name="Wen M."/>
            <person name="Zham M."/>
            <person name="Cabau C."/>
            <person name="Klopp C."/>
            <person name="Donnadieu C."/>
            <person name="Roques C."/>
            <person name="Bouchez O."/>
            <person name="Lampietro C."/>
            <person name="Jouanno E."/>
            <person name="Herpin A."/>
            <person name="Louis A."/>
            <person name="Berthelot C."/>
            <person name="Parey E."/>
            <person name="Roest-Crollius H."/>
            <person name="Braasch I."/>
            <person name="Postlethwait J."/>
            <person name="Robinson-Rechavi M."/>
            <person name="Echchiki A."/>
            <person name="Begum T."/>
            <person name="Montfort J."/>
            <person name="Schartl M."/>
            <person name="Bobe J."/>
            <person name="Guiguen Y."/>
        </authorList>
    </citation>
    <scope>NUCLEOTIDE SEQUENCE [LARGE SCALE GENOMIC DNA]</scope>
    <source>
        <strain evidence="6">M_S1</strain>
        <tissue evidence="6">Blood</tissue>
    </source>
</reference>
<dbReference type="SUPFAM" id="SSF52096">
    <property type="entry name" value="ClpP/crotonase"/>
    <property type="match status" value="1"/>
</dbReference>
<sequence>MKGSACSVLHLCSRVFPDKDSLIAGDLEIAGGTAGRSPVAVQGTKINLLYSRDHSVTEGLDYVIQMYVSVRSVGDVTASARSRKRC</sequence>
<keyword evidence="3" id="KW-0276">Fatty acid metabolism</keyword>
<dbReference type="Gene3D" id="1.10.12.10">
    <property type="entry name" value="Lyase 2-enoyl-coa Hydratase, Chain A, domain 2"/>
    <property type="match status" value="1"/>
</dbReference>
<keyword evidence="7" id="KW-1185">Reference proteome</keyword>
<evidence type="ECO:0000313" key="6">
    <source>
        <dbReference type="EMBL" id="KAF4070224.1"/>
    </source>
</evidence>
<dbReference type="GO" id="GO:0051750">
    <property type="term" value="F:delta(3,5)-delta(2,4)-dienoyl-CoA isomerase activity"/>
    <property type="evidence" value="ECO:0007669"/>
    <property type="project" value="TreeGrafter"/>
</dbReference>
<dbReference type="UniPathway" id="UPA00659"/>
<accession>A0A7J5ZHX4</accession>
<dbReference type="AlphaFoldDB" id="A0A7J5ZHX4"/>
<comment type="caution">
    <text evidence="6">The sequence shown here is derived from an EMBL/GenBank/DDBJ whole genome shotgun (WGS) entry which is preliminary data.</text>
</comment>
<dbReference type="GO" id="GO:0005739">
    <property type="term" value="C:mitochondrion"/>
    <property type="evidence" value="ECO:0007669"/>
    <property type="project" value="TreeGrafter"/>
</dbReference>
<comment type="similarity">
    <text evidence="2">Belongs to the enoyl-CoA hydratase/isomerase family.</text>
</comment>
<organism evidence="6 7">
    <name type="scientific">Ameiurus melas</name>
    <name type="common">Black bullhead</name>
    <name type="synonym">Silurus melas</name>
    <dbReference type="NCBI Taxonomy" id="219545"/>
    <lineage>
        <taxon>Eukaryota</taxon>
        <taxon>Metazoa</taxon>
        <taxon>Chordata</taxon>
        <taxon>Craniata</taxon>
        <taxon>Vertebrata</taxon>
        <taxon>Euteleostomi</taxon>
        <taxon>Actinopterygii</taxon>
        <taxon>Neopterygii</taxon>
        <taxon>Teleostei</taxon>
        <taxon>Ostariophysi</taxon>
        <taxon>Siluriformes</taxon>
        <taxon>Ictaluridae</taxon>
        <taxon>Ameiurus</taxon>
    </lineage>
</organism>
<name>A0A7J5ZHX4_AMEME</name>
<comment type="pathway">
    <text evidence="1">Lipid metabolism; fatty acid beta-oxidation.</text>
</comment>
<dbReference type="EMBL" id="JAAGNN010000030">
    <property type="protein sequence ID" value="KAF4070224.1"/>
    <property type="molecule type" value="Genomic_DNA"/>
</dbReference>
<evidence type="ECO:0000256" key="3">
    <source>
        <dbReference type="ARBA" id="ARBA00022832"/>
    </source>
</evidence>
<evidence type="ECO:0000256" key="4">
    <source>
        <dbReference type="ARBA" id="ARBA00023098"/>
    </source>
</evidence>
<dbReference type="InterPro" id="IPR045002">
    <property type="entry name" value="Ech1-like"/>
</dbReference>
<dbReference type="Proteomes" id="UP000593565">
    <property type="component" value="Unassembled WGS sequence"/>
</dbReference>
<evidence type="ECO:0000256" key="2">
    <source>
        <dbReference type="ARBA" id="ARBA00005254"/>
    </source>
</evidence>
<proteinExistence type="inferred from homology"/>
<gene>
    <name evidence="6" type="ORF">AMELA_G00289150</name>
</gene>
<evidence type="ECO:0000256" key="5">
    <source>
        <dbReference type="ARBA" id="ARBA00023235"/>
    </source>
</evidence>